<dbReference type="AlphaFoldDB" id="A0A1S3ILQ1"/>
<keyword evidence="2" id="KW-1015">Disulfide bond</keyword>
<dbReference type="PANTHER" id="PTHR14949">
    <property type="entry name" value="EGF-LIKE-DOMAIN, MULTIPLE 7, 8"/>
    <property type="match status" value="1"/>
</dbReference>
<organism evidence="6 7">
    <name type="scientific">Lingula anatina</name>
    <name type="common">Brachiopod</name>
    <name type="synonym">Lingula unguis</name>
    <dbReference type="NCBI Taxonomy" id="7574"/>
    <lineage>
        <taxon>Eukaryota</taxon>
        <taxon>Metazoa</taxon>
        <taxon>Spiralia</taxon>
        <taxon>Lophotrochozoa</taxon>
        <taxon>Brachiopoda</taxon>
        <taxon>Linguliformea</taxon>
        <taxon>Lingulata</taxon>
        <taxon>Lingulida</taxon>
        <taxon>Linguloidea</taxon>
        <taxon>Lingulidae</taxon>
        <taxon>Lingula</taxon>
    </lineage>
</organism>
<feature type="domain" description="VWFD" evidence="5">
    <location>
        <begin position="160"/>
        <end position="324"/>
    </location>
</feature>
<evidence type="ECO:0000256" key="2">
    <source>
        <dbReference type="ARBA" id="ARBA00023157"/>
    </source>
</evidence>
<evidence type="ECO:0000259" key="5">
    <source>
        <dbReference type="PROSITE" id="PS51233"/>
    </source>
</evidence>
<dbReference type="RefSeq" id="XP_013399170.1">
    <property type="nucleotide sequence ID" value="XM_013543716.1"/>
</dbReference>
<dbReference type="OrthoDB" id="10001041at2759"/>
<keyword evidence="1" id="KW-0732">Signal</keyword>
<proteinExistence type="predicted"/>
<dbReference type="InterPro" id="IPR058727">
    <property type="entry name" value="Helical_Vwde"/>
</dbReference>
<dbReference type="GO" id="GO:0005102">
    <property type="term" value="F:signaling receptor binding"/>
    <property type="evidence" value="ECO:0007669"/>
    <property type="project" value="TreeGrafter"/>
</dbReference>
<evidence type="ECO:0000313" key="7">
    <source>
        <dbReference type="RefSeq" id="XP_013399170.1"/>
    </source>
</evidence>
<reference evidence="7" key="1">
    <citation type="submission" date="2025-08" db="UniProtKB">
        <authorList>
            <consortium name="RefSeq"/>
        </authorList>
    </citation>
    <scope>IDENTIFICATION</scope>
    <source>
        <tissue evidence="7">Gonads</tissue>
    </source>
</reference>
<dbReference type="PROSITE" id="PS51233">
    <property type="entry name" value="VWFD"/>
    <property type="match status" value="1"/>
</dbReference>
<name>A0A1S3ILQ1_LINAN</name>
<sequence>MVGAKSDPLESNGLFAGLKVLNQLPIKLRESDAVSTEVKLQPTIPILCSDLQSECSETVLPIEIRIPYVSKQQLCNSGKRLEFVAELDRTPCRLEINVANWNKTHSFKIAPVIDGVYDGDTYTRVSLQTGEFITHPAWSDYILPDIPVLVMDTDVSVEGKICMSNNDPHMRTFDGNPYECQFGGEFVLYKHTKLPIQVHVFFKTCNRGLAYCNCAVSVMSGGDVFIVDTCKPGSGVDQITAKRPMRAGLLGCEEGQLRVESQNGGKHFKIRPGAKDFNNTVGLCGTLNNDRYDDFLTRYGQIDRVTRYPRRFVLSWRVQPRDSIYNGPPPSQSNAPNQSPRSNYCRCAKESNDANSVEQCGYEENIAKCPGDGSFSSGEQQKCRRRRAADKHDQGHDDVLETRVFEFDIDHRVPEPSWKNNWTNNTAREFCEEFVANTSTGKSCESVAGADFTNSIKGCVEDIYLTGSTEWAPAALQAVKSSCLGELEKNTTFWVTNNETGEVSLPEEMEAVMCPNECSGHGQCSNGTCNCEETFAGEDCSVDIYAAPIIYYLPGDGLCKTRSRPCARSPVYGGTFLDNKNLTCKVEIQEIQVMVEAQQAARKTEIVIPAEFVHFEEVLCLLPNLRRQKRSNQCTLPPMYRYGISVSNNNATFSNATYLMKYDDKCLLCNSNDAKNCKLKTDICTIDCGCYADGEENVADKCSICNITYSNSTWYRRIGFCLINGKCYTQCQLGPSGKVCYPNTSVHDWTAPEDCAHDISDDSNVHRIESDDYNGCCKQAGVEHFSCFDCNQHSTSSYKAHFLQAR</sequence>
<feature type="compositionally biased region" description="Low complexity" evidence="4">
    <location>
        <begin position="332"/>
        <end position="343"/>
    </location>
</feature>
<dbReference type="KEGG" id="lak:106165501"/>
<dbReference type="GeneID" id="106165501"/>
<dbReference type="InterPro" id="IPR050969">
    <property type="entry name" value="Dev_Signal_Modulators"/>
</dbReference>
<accession>A0A1S3ILQ1</accession>
<evidence type="ECO:0000256" key="1">
    <source>
        <dbReference type="ARBA" id="ARBA00022729"/>
    </source>
</evidence>
<dbReference type="PANTHER" id="PTHR14949:SF54">
    <property type="entry name" value="VWFD DOMAIN-CONTAINING PROTEIN"/>
    <property type="match status" value="1"/>
</dbReference>
<feature type="region of interest" description="Disordered" evidence="4">
    <location>
        <begin position="321"/>
        <end position="344"/>
    </location>
</feature>
<dbReference type="InterPro" id="IPR001846">
    <property type="entry name" value="VWF_type-D"/>
</dbReference>
<keyword evidence="3" id="KW-0325">Glycoprotein</keyword>
<dbReference type="STRING" id="7574.A0A1S3ILQ1"/>
<evidence type="ECO:0000256" key="4">
    <source>
        <dbReference type="SAM" id="MobiDB-lite"/>
    </source>
</evidence>
<gene>
    <name evidence="7" type="primary">LOC106165501</name>
</gene>
<protein>
    <submittedName>
        <fullName evidence="7">von Willebrand factor D and EGF domain-containing protein-like</fullName>
    </submittedName>
</protein>
<dbReference type="FunFam" id="2.10.25.10:FF:000001">
    <property type="entry name" value="Tenascin C"/>
    <property type="match status" value="1"/>
</dbReference>
<evidence type="ECO:0000256" key="3">
    <source>
        <dbReference type="ARBA" id="ARBA00023180"/>
    </source>
</evidence>
<dbReference type="Pfam" id="PF23106">
    <property type="entry name" value="EGF_Teneurin"/>
    <property type="match status" value="1"/>
</dbReference>
<dbReference type="InParanoid" id="A0A1S3ILQ1"/>
<dbReference type="Pfam" id="PF26129">
    <property type="entry name" value="Vwde"/>
    <property type="match status" value="1"/>
</dbReference>
<dbReference type="GO" id="GO:0005576">
    <property type="term" value="C:extracellular region"/>
    <property type="evidence" value="ECO:0007669"/>
    <property type="project" value="TreeGrafter"/>
</dbReference>
<evidence type="ECO:0000313" key="6">
    <source>
        <dbReference type="Proteomes" id="UP000085678"/>
    </source>
</evidence>
<dbReference type="Gene3D" id="2.60.120.260">
    <property type="entry name" value="Galactose-binding domain-like"/>
    <property type="match status" value="1"/>
</dbReference>
<keyword evidence="6" id="KW-1185">Reference proteome</keyword>
<dbReference type="Proteomes" id="UP000085678">
    <property type="component" value="Unplaced"/>
</dbReference>
<dbReference type="GO" id="GO:0009986">
    <property type="term" value="C:cell surface"/>
    <property type="evidence" value="ECO:0007669"/>
    <property type="project" value="TreeGrafter"/>
</dbReference>